<protein>
    <submittedName>
        <fullName evidence="1">Uncharacterized protein</fullName>
    </submittedName>
</protein>
<organism evidence="1">
    <name type="scientific">Caudovirales sp. ctCpR1</name>
    <dbReference type="NCBI Taxonomy" id="2825760"/>
    <lineage>
        <taxon>Viruses</taxon>
        <taxon>Duplodnaviria</taxon>
        <taxon>Heunggongvirae</taxon>
        <taxon>Uroviricota</taxon>
        <taxon>Caudoviricetes</taxon>
    </lineage>
</organism>
<sequence length="81" mass="9841">MCYFTAVPESRRQLEQWRQCGRVQLEPQQPALEYLEQHWRALRFTINTHAWWRMFAPDMRAAAYERRSVCELKGAHFRSGR</sequence>
<evidence type="ECO:0000313" key="1">
    <source>
        <dbReference type="EMBL" id="DAG03148.1"/>
    </source>
</evidence>
<name>A0A8S5V8V2_9CAUD</name>
<reference evidence="1" key="1">
    <citation type="journal article" date="2021" name="Proc. Natl. Acad. Sci. U.S.A.">
        <title>A Catalog of Tens of Thousands of Viruses from Human Metagenomes Reveals Hidden Associations with Chronic Diseases.</title>
        <authorList>
            <person name="Tisza M.J."/>
            <person name="Buck C.B."/>
        </authorList>
    </citation>
    <scope>NUCLEOTIDE SEQUENCE</scope>
    <source>
        <strain evidence="1">CtCpR1</strain>
    </source>
</reference>
<accession>A0A8S5V8V2</accession>
<dbReference type="EMBL" id="BK016224">
    <property type="protein sequence ID" value="DAG03148.1"/>
    <property type="molecule type" value="Genomic_DNA"/>
</dbReference>
<proteinExistence type="predicted"/>